<name>A0A512JCZ3_9HYPH</name>
<evidence type="ECO:0000256" key="2">
    <source>
        <dbReference type="ARBA" id="ARBA00003145"/>
    </source>
</evidence>
<evidence type="ECO:0000259" key="10">
    <source>
        <dbReference type="PROSITE" id="PS50035"/>
    </source>
</evidence>
<evidence type="ECO:0000313" key="14">
    <source>
        <dbReference type="Proteomes" id="UP001156856"/>
    </source>
</evidence>
<evidence type="ECO:0000313" key="12">
    <source>
        <dbReference type="EMBL" id="GLS64880.1"/>
    </source>
</evidence>
<keyword evidence="7" id="KW-0378">Hydrolase</keyword>
<proteinExistence type="predicted"/>
<dbReference type="CDD" id="cd09140">
    <property type="entry name" value="PLDc_vPLD1_2_like_bac_1"/>
    <property type="match status" value="1"/>
</dbReference>
<evidence type="ECO:0000313" key="11">
    <source>
        <dbReference type="EMBL" id="GEP07840.1"/>
    </source>
</evidence>
<dbReference type="Proteomes" id="UP001156856">
    <property type="component" value="Unassembled WGS sequence"/>
</dbReference>
<evidence type="ECO:0000256" key="5">
    <source>
        <dbReference type="ARBA" id="ARBA00022525"/>
    </source>
</evidence>
<gene>
    <name evidence="12" type="ORF">GCM10007888_32610</name>
    <name evidence="11" type="ORF">MOX02_58780</name>
</gene>
<comment type="subcellular location">
    <subcellularLocation>
        <location evidence="3">Secreted</location>
    </subcellularLocation>
</comment>
<evidence type="ECO:0000256" key="6">
    <source>
        <dbReference type="ARBA" id="ARBA00022737"/>
    </source>
</evidence>
<evidence type="ECO:0000256" key="8">
    <source>
        <dbReference type="ARBA" id="ARBA00023098"/>
    </source>
</evidence>
<dbReference type="GO" id="GO:0004630">
    <property type="term" value="F:phospholipase D activity"/>
    <property type="evidence" value="ECO:0007669"/>
    <property type="project" value="UniProtKB-EC"/>
</dbReference>
<organism evidence="11 13">
    <name type="scientific">Methylobacterium oxalidis</name>
    <dbReference type="NCBI Taxonomy" id="944322"/>
    <lineage>
        <taxon>Bacteria</taxon>
        <taxon>Pseudomonadati</taxon>
        <taxon>Pseudomonadota</taxon>
        <taxon>Alphaproteobacteria</taxon>
        <taxon>Hyphomicrobiales</taxon>
        <taxon>Methylobacteriaceae</taxon>
        <taxon>Methylobacterium</taxon>
    </lineage>
</organism>
<dbReference type="Proteomes" id="UP000321960">
    <property type="component" value="Unassembled WGS sequence"/>
</dbReference>
<dbReference type="SUPFAM" id="SSF56024">
    <property type="entry name" value="Phospholipase D/nuclease"/>
    <property type="match status" value="2"/>
</dbReference>
<reference evidence="14" key="2">
    <citation type="journal article" date="2019" name="Int. J. Syst. Evol. Microbiol.">
        <title>The Global Catalogue of Microorganisms (GCM) 10K type strain sequencing project: providing services to taxonomists for standard genome sequencing and annotation.</title>
        <authorList>
            <consortium name="The Broad Institute Genomics Platform"/>
            <consortium name="The Broad Institute Genome Sequencing Center for Infectious Disease"/>
            <person name="Wu L."/>
            <person name="Ma J."/>
        </authorList>
    </citation>
    <scope>NUCLEOTIDE SEQUENCE [LARGE SCALE GENOMIC DNA]</scope>
    <source>
        <strain evidence="14">NBRC 107715</strain>
    </source>
</reference>
<keyword evidence="5" id="KW-0964">Secreted</keyword>
<dbReference type="GO" id="GO:0009395">
    <property type="term" value="P:phospholipid catabolic process"/>
    <property type="evidence" value="ECO:0007669"/>
    <property type="project" value="TreeGrafter"/>
</dbReference>
<sequence length="488" mass="53912">MLVDCADYFAAVKVALEQARRSVLIVGWSFDPRTQLTPSPDGQHEPNAIGDVLRTLKAKRPEIEIRLLIWDMVWPLSASREFTPERIRSELGPGIQYVLDSTLPFGACHHQKIVLVDDQLAFCGGSDFETNRWDTPAHRDIEPCRRLPSSQSYPPRHDVMMLVDGPAARALADLARQRWRRATGENLQPVEERPHPGLWPEGLQPTLADTEIGIVRTLPAFPEQAAVRESEALYRAAIAAAHEVIYLESQYFTSSSIADALAARLQEADGPEVVVIVSEHSPNLFDRATMDTARRALLAGLQRADRYGRLRVCAPRTEGGRPILVHSKVAVFDDWLLRVGSSNLNNRSFGYDTECDLALEAAPDQVELRHAIRRIRDSLLAHHAGLPAGEFGGAVRASGSVTAALDDVTMSSPRRLCSLVPSRFGWLEKLVARWHLGDPMSAEDAWRPWRRRRGAVVGAVAGRAHLWAVSAGAGPVAYVLVGCEGLLW</sequence>
<dbReference type="GO" id="GO:0005576">
    <property type="term" value="C:extracellular region"/>
    <property type="evidence" value="ECO:0007669"/>
    <property type="project" value="UniProtKB-SubCell"/>
</dbReference>
<reference evidence="12" key="4">
    <citation type="submission" date="2023-01" db="EMBL/GenBank/DDBJ databases">
        <title>Draft genome sequence of Methylobacterium oxalidis strain NBRC 107715.</title>
        <authorList>
            <person name="Sun Q."/>
            <person name="Mori K."/>
        </authorList>
    </citation>
    <scope>NUCLEOTIDE SEQUENCE</scope>
    <source>
        <strain evidence="12">NBRC 107715</strain>
    </source>
</reference>
<protein>
    <recommendedName>
        <fullName evidence="4">Phospholipase D</fullName>
    </recommendedName>
    <alternativeName>
        <fullName evidence="9">Choline phosphatase</fullName>
    </alternativeName>
</protein>
<dbReference type="EMBL" id="BSPK01000055">
    <property type="protein sequence ID" value="GLS64880.1"/>
    <property type="molecule type" value="Genomic_DNA"/>
</dbReference>
<reference evidence="11 13" key="3">
    <citation type="submission" date="2019-07" db="EMBL/GenBank/DDBJ databases">
        <title>Whole genome shotgun sequence of Methylobacterium oxalidis NBRC 107715.</title>
        <authorList>
            <person name="Hosoyama A."/>
            <person name="Uohara A."/>
            <person name="Ohji S."/>
            <person name="Ichikawa N."/>
        </authorList>
    </citation>
    <scope>NUCLEOTIDE SEQUENCE [LARGE SCALE GENOMIC DNA]</scope>
    <source>
        <strain evidence="11 13">NBRC 107715</strain>
    </source>
</reference>
<accession>A0A512JCZ3</accession>
<dbReference type="Gene3D" id="3.30.870.10">
    <property type="entry name" value="Endonuclease Chain A"/>
    <property type="match status" value="2"/>
</dbReference>
<dbReference type="EMBL" id="BJZU01000193">
    <property type="protein sequence ID" value="GEP07840.1"/>
    <property type="molecule type" value="Genomic_DNA"/>
</dbReference>
<dbReference type="AlphaFoldDB" id="A0A512JCZ3"/>
<evidence type="ECO:0000256" key="1">
    <source>
        <dbReference type="ARBA" id="ARBA00000798"/>
    </source>
</evidence>
<evidence type="ECO:0000256" key="4">
    <source>
        <dbReference type="ARBA" id="ARBA00018392"/>
    </source>
</evidence>
<dbReference type="Pfam" id="PF13091">
    <property type="entry name" value="PLDc_2"/>
    <property type="match status" value="1"/>
</dbReference>
<evidence type="ECO:0000313" key="13">
    <source>
        <dbReference type="Proteomes" id="UP000321960"/>
    </source>
</evidence>
<dbReference type="PANTHER" id="PTHR18896">
    <property type="entry name" value="PHOSPHOLIPASE D"/>
    <property type="match status" value="1"/>
</dbReference>
<dbReference type="SMART" id="SM00155">
    <property type="entry name" value="PLDc"/>
    <property type="match status" value="2"/>
</dbReference>
<dbReference type="PANTHER" id="PTHR18896:SF76">
    <property type="entry name" value="PHOSPHOLIPASE"/>
    <property type="match status" value="1"/>
</dbReference>
<feature type="domain" description="PLD phosphodiesterase" evidence="10">
    <location>
        <begin position="321"/>
        <end position="348"/>
    </location>
</feature>
<dbReference type="InterPro" id="IPR015679">
    <property type="entry name" value="PLipase_D_fam"/>
</dbReference>
<dbReference type="CDD" id="cd09143">
    <property type="entry name" value="PLDc_vPLD1_2_like_bac_2"/>
    <property type="match status" value="1"/>
</dbReference>
<keyword evidence="6" id="KW-0677">Repeat</keyword>
<reference evidence="12" key="1">
    <citation type="journal article" date="2014" name="Int. J. Syst. Evol. Microbiol.">
        <title>Complete genome of a new Firmicutes species belonging to the dominant human colonic microbiota ('Ruminococcus bicirculans') reveals two chromosomes and a selective capacity to utilize plant glucans.</title>
        <authorList>
            <consortium name="NISC Comparative Sequencing Program"/>
            <person name="Wegmann U."/>
            <person name="Louis P."/>
            <person name="Goesmann A."/>
            <person name="Henrissat B."/>
            <person name="Duncan S.H."/>
            <person name="Flint H.J."/>
        </authorList>
    </citation>
    <scope>NUCLEOTIDE SEQUENCE</scope>
    <source>
        <strain evidence="12">NBRC 107715</strain>
    </source>
</reference>
<dbReference type="PROSITE" id="PS50035">
    <property type="entry name" value="PLD"/>
    <property type="match status" value="2"/>
</dbReference>
<evidence type="ECO:0000256" key="3">
    <source>
        <dbReference type="ARBA" id="ARBA00004613"/>
    </source>
</evidence>
<evidence type="ECO:0000256" key="9">
    <source>
        <dbReference type="ARBA" id="ARBA00029594"/>
    </source>
</evidence>
<comment type="function">
    <text evidence="2">Could be a virulence factor.</text>
</comment>
<keyword evidence="14" id="KW-1185">Reference proteome</keyword>
<feature type="domain" description="PLD phosphodiesterase" evidence="10">
    <location>
        <begin position="105"/>
        <end position="132"/>
    </location>
</feature>
<dbReference type="InterPro" id="IPR001736">
    <property type="entry name" value="PLipase_D/transphosphatidylase"/>
</dbReference>
<evidence type="ECO:0000256" key="7">
    <source>
        <dbReference type="ARBA" id="ARBA00022801"/>
    </source>
</evidence>
<keyword evidence="8" id="KW-0443">Lipid metabolism</keyword>
<comment type="caution">
    <text evidence="11">The sequence shown here is derived from an EMBL/GenBank/DDBJ whole genome shotgun (WGS) entry which is preliminary data.</text>
</comment>
<comment type="catalytic activity">
    <reaction evidence="1">
        <text>a 1,2-diacyl-sn-glycero-3-phosphocholine + H2O = a 1,2-diacyl-sn-glycero-3-phosphate + choline + H(+)</text>
        <dbReference type="Rhea" id="RHEA:14445"/>
        <dbReference type="ChEBI" id="CHEBI:15354"/>
        <dbReference type="ChEBI" id="CHEBI:15377"/>
        <dbReference type="ChEBI" id="CHEBI:15378"/>
        <dbReference type="ChEBI" id="CHEBI:57643"/>
        <dbReference type="ChEBI" id="CHEBI:58608"/>
        <dbReference type="EC" id="3.1.4.4"/>
    </reaction>
</comment>
<dbReference type="InterPro" id="IPR025202">
    <property type="entry name" value="PLD-like_dom"/>
</dbReference>